<protein>
    <submittedName>
        <fullName evidence="7">C40 family peptidase</fullName>
    </submittedName>
</protein>
<dbReference type="PROSITE" id="PS51935">
    <property type="entry name" value="NLPC_P60"/>
    <property type="match status" value="1"/>
</dbReference>
<evidence type="ECO:0000256" key="1">
    <source>
        <dbReference type="ARBA" id="ARBA00007074"/>
    </source>
</evidence>
<dbReference type="InterPro" id="IPR038765">
    <property type="entry name" value="Papain-like_cys_pep_sf"/>
</dbReference>
<evidence type="ECO:0000256" key="2">
    <source>
        <dbReference type="ARBA" id="ARBA00022670"/>
    </source>
</evidence>
<feature type="domain" description="NlpC/P60" evidence="6">
    <location>
        <begin position="180"/>
        <end position="297"/>
    </location>
</feature>
<keyword evidence="3" id="KW-0378">Hydrolase</keyword>
<organism evidence="7 8">
    <name type="scientific">Actinomycetospora atypica</name>
    <dbReference type="NCBI Taxonomy" id="1290095"/>
    <lineage>
        <taxon>Bacteria</taxon>
        <taxon>Bacillati</taxon>
        <taxon>Actinomycetota</taxon>
        <taxon>Actinomycetes</taxon>
        <taxon>Pseudonocardiales</taxon>
        <taxon>Pseudonocardiaceae</taxon>
        <taxon>Actinomycetospora</taxon>
    </lineage>
</organism>
<dbReference type="RefSeq" id="WP_378034812.1">
    <property type="nucleotide sequence ID" value="NZ_JBHSIV010000003.1"/>
</dbReference>
<comment type="similarity">
    <text evidence="1">Belongs to the peptidase C40 family.</text>
</comment>
<dbReference type="Pfam" id="PF00877">
    <property type="entry name" value="NLPC_P60"/>
    <property type="match status" value="1"/>
</dbReference>
<feature type="region of interest" description="Disordered" evidence="5">
    <location>
        <begin position="1"/>
        <end position="73"/>
    </location>
</feature>
<dbReference type="InterPro" id="IPR051794">
    <property type="entry name" value="PG_Endopeptidase_C40"/>
</dbReference>
<keyword evidence="2" id="KW-0645">Protease</keyword>
<dbReference type="InterPro" id="IPR000064">
    <property type="entry name" value="NLP_P60_dom"/>
</dbReference>
<keyword evidence="8" id="KW-1185">Reference proteome</keyword>
<dbReference type="Proteomes" id="UP001595947">
    <property type="component" value="Unassembled WGS sequence"/>
</dbReference>
<evidence type="ECO:0000256" key="4">
    <source>
        <dbReference type="ARBA" id="ARBA00022807"/>
    </source>
</evidence>
<evidence type="ECO:0000256" key="5">
    <source>
        <dbReference type="SAM" id="MobiDB-lite"/>
    </source>
</evidence>
<dbReference type="SUPFAM" id="SSF54001">
    <property type="entry name" value="Cysteine proteinases"/>
    <property type="match status" value="1"/>
</dbReference>
<gene>
    <name evidence="7" type="ORF">ACFPBZ_04570</name>
</gene>
<accession>A0ABV9YJB9</accession>
<dbReference type="PANTHER" id="PTHR47359">
    <property type="entry name" value="PEPTIDOGLYCAN DL-ENDOPEPTIDASE CWLO"/>
    <property type="match status" value="1"/>
</dbReference>
<sequence length="297" mass="29613">MTAVLPSVAPVPGGRHRAPDAATTGSLGPIPQDLTGRGAHGAPAGPVAERMPRTGPPTPHGGQRSVSQPSLNRAARTAGLSLAALGALAGAGGAAAHGLIPADEPAQTGEVALPTNLAASAMTLPAVDRAAPAITSVMPVVAPAAAPVEAPKYKTVAASARPAAAPAPAAKPQPEAAAGSSMAQSAISAAKSRLGKPYVWGATGPNSFDCSGLMQYAFEKAGKDLPRTSAAQSKVGKKVSMDDLQPGDLIFLYSPVSHVVMYVGNGKVIEAPTSGQDVKFTPLSKIEKNAVGARRVV</sequence>
<dbReference type="PANTHER" id="PTHR47359:SF3">
    <property type="entry name" value="NLP_P60 DOMAIN-CONTAINING PROTEIN-RELATED"/>
    <property type="match status" value="1"/>
</dbReference>
<evidence type="ECO:0000256" key="3">
    <source>
        <dbReference type="ARBA" id="ARBA00022801"/>
    </source>
</evidence>
<reference evidence="8" key="1">
    <citation type="journal article" date="2019" name="Int. J. Syst. Evol. Microbiol.">
        <title>The Global Catalogue of Microorganisms (GCM) 10K type strain sequencing project: providing services to taxonomists for standard genome sequencing and annotation.</title>
        <authorList>
            <consortium name="The Broad Institute Genomics Platform"/>
            <consortium name="The Broad Institute Genome Sequencing Center for Infectious Disease"/>
            <person name="Wu L."/>
            <person name="Ma J."/>
        </authorList>
    </citation>
    <scope>NUCLEOTIDE SEQUENCE [LARGE SCALE GENOMIC DNA]</scope>
    <source>
        <strain evidence="8">CGMCC 4.7093</strain>
    </source>
</reference>
<dbReference type="Gene3D" id="3.90.1720.10">
    <property type="entry name" value="endopeptidase domain like (from Nostoc punctiforme)"/>
    <property type="match status" value="1"/>
</dbReference>
<evidence type="ECO:0000313" key="7">
    <source>
        <dbReference type="EMBL" id="MFC5061469.1"/>
    </source>
</evidence>
<name>A0ABV9YJB9_9PSEU</name>
<evidence type="ECO:0000259" key="6">
    <source>
        <dbReference type="PROSITE" id="PS51935"/>
    </source>
</evidence>
<proteinExistence type="inferred from homology"/>
<evidence type="ECO:0000313" key="8">
    <source>
        <dbReference type="Proteomes" id="UP001595947"/>
    </source>
</evidence>
<dbReference type="EMBL" id="JBHSIV010000003">
    <property type="protein sequence ID" value="MFC5061469.1"/>
    <property type="molecule type" value="Genomic_DNA"/>
</dbReference>
<keyword evidence="4" id="KW-0788">Thiol protease</keyword>
<comment type="caution">
    <text evidence="7">The sequence shown here is derived from an EMBL/GenBank/DDBJ whole genome shotgun (WGS) entry which is preliminary data.</text>
</comment>